<protein>
    <submittedName>
        <fullName evidence="2">Class I SAM-dependent methyltransferase</fullName>
    </submittedName>
</protein>
<dbReference type="PANTHER" id="PTHR45036:SF1">
    <property type="entry name" value="METHYLTRANSFERASE LIKE 7A"/>
    <property type="match status" value="1"/>
</dbReference>
<gene>
    <name evidence="2" type="ORF">KC207_11740</name>
</gene>
<dbReference type="GO" id="GO:0008757">
    <property type="term" value="F:S-adenosylmethionine-dependent methyltransferase activity"/>
    <property type="evidence" value="ECO:0007669"/>
    <property type="project" value="InterPro"/>
</dbReference>
<dbReference type="GO" id="GO:0032259">
    <property type="term" value="P:methylation"/>
    <property type="evidence" value="ECO:0007669"/>
    <property type="project" value="UniProtKB-KW"/>
</dbReference>
<accession>A0A941I160</accession>
<comment type="caution">
    <text evidence="2">The sequence shown here is derived from an EMBL/GenBank/DDBJ whole genome shotgun (WGS) entry which is preliminary data.</text>
</comment>
<dbReference type="PANTHER" id="PTHR45036">
    <property type="entry name" value="METHYLTRANSFERASE LIKE 7B"/>
    <property type="match status" value="1"/>
</dbReference>
<evidence type="ECO:0000259" key="1">
    <source>
        <dbReference type="Pfam" id="PF08241"/>
    </source>
</evidence>
<organism evidence="2 3">
    <name type="scientific">Phycicoccus avicenniae</name>
    <dbReference type="NCBI Taxonomy" id="2828860"/>
    <lineage>
        <taxon>Bacteria</taxon>
        <taxon>Bacillati</taxon>
        <taxon>Actinomycetota</taxon>
        <taxon>Actinomycetes</taxon>
        <taxon>Micrococcales</taxon>
        <taxon>Intrasporangiaceae</taxon>
        <taxon>Phycicoccus</taxon>
    </lineage>
</organism>
<dbReference type="SUPFAM" id="SSF53335">
    <property type="entry name" value="S-adenosyl-L-methionine-dependent methyltransferases"/>
    <property type="match status" value="1"/>
</dbReference>
<dbReference type="Gene3D" id="3.40.50.150">
    <property type="entry name" value="Vaccinia Virus protein VP39"/>
    <property type="match status" value="1"/>
</dbReference>
<dbReference type="CDD" id="cd02440">
    <property type="entry name" value="AdoMet_MTases"/>
    <property type="match status" value="1"/>
</dbReference>
<dbReference type="Pfam" id="PF08241">
    <property type="entry name" value="Methyltransf_11"/>
    <property type="match status" value="1"/>
</dbReference>
<evidence type="ECO:0000313" key="3">
    <source>
        <dbReference type="Proteomes" id="UP000677016"/>
    </source>
</evidence>
<dbReference type="Proteomes" id="UP000677016">
    <property type="component" value="Unassembled WGS sequence"/>
</dbReference>
<keyword evidence="2" id="KW-0489">Methyltransferase</keyword>
<dbReference type="EMBL" id="JAGSNF010000017">
    <property type="protein sequence ID" value="MBR7743961.1"/>
    <property type="molecule type" value="Genomic_DNA"/>
</dbReference>
<proteinExistence type="predicted"/>
<name>A0A941I160_9MICO</name>
<evidence type="ECO:0000313" key="2">
    <source>
        <dbReference type="EMBL" id="MBR7743961.1"/>
    </source>
</evidence>
<dbReference type="InterPro" id="IPR029063">
    <property type="entry name" value="SAM-dependent_MTases_sf"/>
</dbReference>
<reference evidence="2" key="1">
    <citation type="submission" date="2021-04" db="EMBL/GenBank/DDBJ databases">
        <title>Phycicoccus avicenniae sp. nov., a novel endophytic actinomycetes isolated from branch of Avicennia mariana.</title>
        <authorList>
            <person name="Tuo L."/>
        </authorList>
    </citation>
    <scope>NUCLEOTIDE SEQUENCE</scope>
    <source>
        <strain evidence="2">BSK3Z-2</strain>
    </source>
</reference>
<dbReference type="RefSeq" id="WP_211603252.1">
    <property type="nucleotide sequence ID" value="NZ_JAGSNF010000017.1"/>
</dbReference>
<feature type="domain" description="Methyltransferase type 11" evidence="1">
    <location>
        <begin position="40"/>
        <end position="135"/>
    </location>
</feature>
<keyword evidence="2" id="KW-0808">Transferase</keyword>
<dbReference type="InterPro" id="IPR013216">
    <property type="entry name" value="Methyltransf_11"/>
</dbReference>
<dbReference type="InterPro" id="IPR052356">
    <property type="entry name" value="Thiol_S-MT"/>
</dbReference>
<sequence length="209" mass="22289">MARGFWRERVLPRLNHRALAGADASAWRAPVCAGAVGTVLDIGFGSGPDLPFYGDAVTRVLAAEPSDVAWRLAAERVVTFGRPVERVSLDAADLAGMPDEAVDTAVSAWSMCTVPDLVGALVEVRRVLRPGGELRFVEHARSPDPRVARAQDRVQPVWGRVAGGCHVDRDLVGMLDAAGYDVTVARAVSVAGGPARPWSWFVTGSARPR</sequence>
<keyword evidence="3" id="KW-1185">Reference proteome</keyword>
<dbReference type="AlphaFoldDB" id="A0A941I160"/>